<keyword evidence="7" id="KW-1185">Reference proteome</keyword>
<evidence type="ECO:0000256" key="2">
    <source>
        <dbReference type="ARBA" id="ARBA00022540"/>
    </source>
</evidence>
<comment type="subunit">
    <text evidence="4">Component of the eukaryotic translation initiation factor 3 (eIF-3) complex.</text>
</comment>
<evidence type="ECO:0000256" key="1">
    <source>
        <dbReference type="ARBA" id="ARBA00022490"/>
    </source>
</evidence>
<evidence type="ECO:0000256" key="4">
    <source>
        <dbReference type="HAMAP-Rule" id="MF_03004"/>
    </source>
</evidence>
<dbReference type="eggNOG" id="KOG2758">
    <property type="taxonomic scope" value="Eukaryota"/>
</dbReference>
<dbReference type="CDD" id="cd21378">
    <property type="entry name" value="eIF3E"/>
    <property type="match status" value="1"/>
</dbReference>
<dbReference type="Gramene" id="LPERR07G03780.1">
    <property type="protein sequence ID" value="LPERR07G03780.1"/>
    <property type="gene ID" value="LPERR07G03780"/>
</dbReference>
<sequence>MAEHDLTARMAQHMDCHLVFPLLEFLQQRRLYPNEEILEAKLRLLRGTNMVDYAMDIQKELHGTDDQVLADMVERRAEVVSRLKALDEAIAPVVSLLQNQEGFQQVRDPLAYPPDHGVVSLSFEFQMLIDLDLNILIVSVYLPSRLGDDMCRIAPDQIEILYQYSKFQFDCGNYSEAAVYLDQYRALCTNSEKSLSALWGKLAAEILMQNWDVALEELHRLKETIDSKNFASPLNQIQDRIWLMHWSIFILFNHQNGKNTIIDLFFQDRYLNAMQTMAPHLLRYLAAAFILNKRRDLLNDLLKVIQQEQNSYNDPIIEFLHCLYVRYDFDGARQKLIECEQVILNDPFLGKLNEERNFITVPFRDRFIENGRLIIFGSYCRIHQRIHIGSSSQDDLVDEITCRMPCSLDRFRIMCLCRSWRAFLVAELPPPPQQLPLLLRPSAGGPTFSCLLSGDEETSALHSVRVPEFLRAARFIGSWEGGWVFMAEHRSWGHVLYNLRSGRRVWIPEVVLSPRQAGGGIGFEPVILLAATISGSPEADPCFGAAIVHRWDKAYERREICLWRLGMDRATPPILPVPAFEKLFELQDVIFYHGSFHFLAGSWNLLQCLPLIRADGEVEAPLSLPRHGASGRYLVESRGRLLMVVRSKTSTDFKVYQMSVSEAGVNTWDVLTELEGRMLFIGIGCSRCYEAASFPGFHEGVFFLDDACSLRLFKIRDSSMVFRSLENGRFCSGSVGRCFPPPQAASTYSPPIWVLP</sequence>
<comment type="subcellular location">
    <subcellularLocation>
        <location evidence="4">Cytoplasm</location>
    </subcellularLocation>
</comment>
<protein>
    <recommendedName>
        <fullName evidence="4">Eukaryotic translation initiation factor 3 subunit E</fullName>
        <shortName evidence="4">eIF3e</shortName>
    </recommendedName>
    <alternativeName>
        <fullName evidence="4">Eukaryotic translation initiation factor 3 subunit 6</fullName>
    </alternativeName>
</protein>
<dbReference type="Pfam" id="PF03478">
    <property type="entry name" value="Beta-prop_KIB1-4"/>
    <property type="match status" value="1"/>
</dbReference>
<reference evidence="6" key="3">
    <citation type="submission" date="2015-04" db="UniProtKB">
        <authorList>
            <consortium name="EnsemblPlants"/>
        </authorList>
    </citation>
    <scope>IDENTIFICATION</scope>
</reference>
<evidence type="ECO:0000256" key="3">
    <source>
        <dbReference type="ARBA" id="ARBA00022917"/>
    </source>
</evidence>
<evidence type="ECO:0000313" key="7">
    <source>
        <dbReference type="Proteomes" id="UP000032180"/>
    </source>
</evidence>
<dbReference type="HAMAP" id="MF_03004">
    <property type="entry name" value="eIF3e"/>
    <property type="match status" value="1"/>
</dbReference>
<reference evidence="7" key="2">
    <citation type="submission" date="2013-12" db="EMBL/GenBank/DDBJ databases">
        <authorList>
            <person name="Yu Y."/>
            <person name="Lee S."/>
            <person name="de Baynast K."/>
            <person name="Wissotski M."/>
            <person name="Liu L."/>
            <person name="Talag J."/>
            <person name="Goicoechea J."/>
            <person name="Angelova A."/>
            <person name="Jetty R."/>
            <person name="Kudrna D."/>
            <person name="Golser W."/>
            <person name="Rivera L."/>
            <person name="Zhang J."/>
            <person name="Wing R."/>
        </authorList>
    </citation>
    <scope>NUCLEOTIDE SEQUENCE</scope>
</reference>
<dbReference type="PANTHER" id="PTHR10317">
    <property type="entry name" value="EUKARYOTIC TRANSLATION INITIATION FACTOR 3 SUBUNIT E"/>
    <property type="match status" value="1"/>
</dbReference>
<dbReference type="InterPro" id="IPR005174">
    <property type="entry name" value="KIB1-4_b-propeller"/>
</dbReference>
<dbReference type="GO" id="GO:0033290">
    <property type="term" value="C:eukaryotic 48S preinitiation complex"/>
    <property type="evidence" value="ECO:0007669"/>
    <property type="project" value="UniProtKB-UniRule"/>
</dbReference>
<dbReference type="AlphaFoldDB" id="A0A0D9WVX5"/>
<evidence type="ECO:0000259" key="5">
    <source>
        <dbReference type="SMART" id="SM01186"/>
    </source>
</evidence>
<dbReference type="STRING" id="77586.A0A0D9WVX5"/>
<comment type="similarity">
    <text evidence="4">Belongs to the eIF-3 subunit E family.</text>
</comment>
<dbReference type="Pfam" id="PF09440">
    <property type="entry name" value="eIF3_N"/>
    <property type="match status" value="1"/>
</dbReference>
<comment type="function">
    <text evidence="4">Component of the eukaryotic translation initiation factor 3 (eIF-3) complex, which is involved in protein synthesis of a specialized repertoire of mRNAs and, together with other initiation factors, stimulates binding of mRNA and methionyl-tRNAi to the 40S ribosome. The eIF-3 complex specifically targets and initiates translation of a subset of mRNAs involved in cell proliferation.</text>
</comment>
<dbReference type="InterPro" id="IPR019010">
    <property type="entry name" value="eIF3e_N"/>
</dbReference>
<dbReference type="GO" id="GO:0003743">
    <property type="term" value="F:translation initiation factor activity"/>
    <property type="evidence" value="ECO:0007669"/>
    <property type="project" value="UniProtKB-UniRule"/>
</dbReference>
<dbReference type="EnsemblPlants" id="LPERR07G03780.1">
    <property type="protein sequence ID" value="LPERR07G03780.1"/>
    <property type="gene ID" value="LPERR07G03780"/>
</dbReference>
<dbReference type="InterPro" id="IPR016650">
    <property type="entry name" value="eIF3e"/>
</dbReference>
<accession>A0A0D9WVX5</accession>
<proteinExistence type="inferred from homology"/>
<reference evidence="6 7" key="1">
    <citation type="submission" date="2012-08" db="EMBL/GenBank/DDBJ databases">
        <title>Oryza genome evolution.</title>
        <authorList>
            <person name="Wing R.A."/>
        </authorList>
    </citation>
    <scope>NUCLEOTIDE SEQUENCE</scope>
</reference>
<organism evidence="6 7">
    <name type="scientific">Leersia perrieri</name>
    <dbReference type="NCBI Taxonomy" id="77586"/>
    <lineage>
        <taxon>Eukaryota</taxon>
        <taxon>Viridiplantae</taxon>
        <taxon>Streptophyta</taxon>
        <taxon>Embryophyta</taxon>
        <taxon>Tracheophyta</taxon>
        <taxon>Spermatophyta</taxon>
        <taxon>Magnoliopsida</taxon>
        <taxon>Liliopsida</taxon>
        <taxon>Poales</taxon>
        <taxon>Poaceae</taxon>
        <taxon>BOP clade</taxon>
        <taxon>Oryzoideae</taxon>
        <taxon>Oryzeae</taxon>
        <taxon>Oryzinae</taxon>
        <taxon>Leersia</taxon>
    </lineage>
</organism>
<feature type="domain" description="Eukaryotic translation initiation factor 3 subunit E N-terminal" evidence="5">
    <location>
        <begin position="5"/>
        <end position="168"/>
    </location>
</feature>
<keyword evidence="3 4" id="KW-0648">Protein biosynthesis</keyword>
<keyword evidence="1 4" id="KW-0963">Cytoplasm</keyword>
<dbReference type="HOGENOM" id="CLU_368594_0_0_1"/>
<dbReference type="GO" id="GO:0071540">
    <property type="term" value="C:eukaryotic translation initiation factor 3 complex, eIF3e"/>
    <property type="evidence" value="ECO:0007669"/>
    <property type="project" value="UniProtKB-UniRule"/>
</dbReference>
<dbReference type="Proteomes" id="UP000032180">
    <property type="component" value="Chromosome 7"/>
</dbReference>
<dbReference type="GO" id="GO:0001732">
    <property type="term" value="P:formation of cytoplasmic translation initiation complex"/>
    <property type="evidence" value="ECO:0007669"/>
    <property type="project" value="UniProtKB-UniRule"/>
</dbReference>
<name>A0A0D9WVX5_9ORYZ</name>
<keyword evidence="2 4" id="KW-0396">Initiation factor</keyword>
<dbReference type="SMART" id="SM01186">
    <property type="entry name" value="eIF3_N"/>
    <property type="match status" value="1"/>
</dbReference>
<evidence type="ECO:0000313" key="6">
    <source>
        <dbReference type="EnsemblPlants" id="LPERR07G03780.1"/>
    </source>
</evidence>
<dbReference type="GO" id="GO:0016282">
    <property type="term" value="C:eukaryotic 43S preinitiation complex"/>
    <property type="evidence" value="ECO:0007669"/>
    <property type="project" value="UniProtKB-UniRule"/>
</dbReference>